<dbReference type="InterPro" id="IPR007278">
    <property type="entry name" value="DUF397"/>
</dbReference>
<dbReference type="Pfam" id="PF13560">
    <property type="entry name" value="HTH_31"/>
    <property type="match status" value="1"/>
</dbReference>
<evidence type="ECO:0000313" key="3">
    <source>
        <dbReference type="Proteomes" id="UP000659767"/>
    </source>
</evidence>
<dbReference type="InterPro" id="IPR001387">
    <property type="entry name" value="Cro/C1-type_HTH"/>
</dbReference>
<gene>
    <name evidence="2" type="ORF">GCM10010253_44480</name>
</gene>
<name>A0ABQ2TFJ4_STRBA</name>
<feature type="domain" description="HTH cro/C1-type" evidence="1">
    <location>
        <begin position="21"/>
        <end position="74"/>
    </location>
</feature>
<dbReference type="EMBL" id="BMSZ01000013">
    <property type="protein sequence ID" value="GGS64724.1"/>
    <property type="molecule type" value="Genomic_DNA"/>
</dbReference>
<dbReference type="Proteomes" id="UP000659767">
    <property type="component" value="Unassembled WGS sequence"/>
</dbReference>
<keyword evidence="3" id="KW-1185">Reference proteome</keyword>
<dbReference type="PROSITE" id="PS50943">
    <property type="entry name" value="HTH_CROC1"/>
    <property type="match status" value="1"/>
</dbReference>
<dbReference type="Gene3D" id="1.10.260.40">
    <property type="entry name" value="lambda repressor-like DNA-binding domains"/>
    <property type="match status" value="1"/>
</dbReference>
<organism evidence="2 3">
    <name type="scientific">Streptomyces badius</name>
    <dbReference type="NCBI Taxonomy" id="1941"/>
    <lineage>
        <taxon>Bacteria</taxon>
        <taxon>Bacillati</taxon>
        <taxon>Actinomycetota</taxon>
        <taxon>Actinomycetes</taxon>
        <taxon>Kitasatosporales</taxon>
        <taxon>Streptomycetaceae</taxon>
        <taxon>Streptomyces</taxon>
    </lineage>
</organism>
<evidence type="ECO:0000259" key="1">
    <source>
        <dbReference type="PROSITE" id="PS50943"/>
    </source>
</evidence>
<evidence type="ECO:0000313" key="2">
    <source>
        <dbReference type="EMBL" id="GGS64724.1"/>
    </source>
</evidence>
<comment type="caution">
    <text evidence="2">The sequence shown here is derived from an EMBL/GenBank/DDBJ whole genome shotgun (WGS) entry which is preliminary data.</text>
</comment>
<accession>A0ABQ2TFJ4</accession>
<protein>
    <recommendedName>
        <fullName evidence="1">HTH cro/C1-type domain-containing protein</fullName>
    </recommendedName>
</protein>
<dbReference type="CDD" id="cd00093">
    <property type="entry name" value="HTH_XRE"/>
    <property type="match status" value="1"/>
</dbReference>
<dbReference type="Pfam" id="PF04149">
    <property type="entry name" value="DUF397"/>
    <property type="match status" value="1"/>
</dbReference>
<reference evidence="3" key="1">
    <citation type="journal article" date="2019" name="Int. J. Syst. Evol. Microbiol.">
        <title>The Global Catalogue of Microorganisms (GCM) 10K type strain sequencing project: providing services to taxonomists for standard genome sequencing and annotation.</title>
        <authorList>
            <consortium name="The Broad Institute Genomics Platform"/>
            <consortium name="The Broad Institute Genome Sequencing Center for Infectious Disease"/>
            <person name="Wu L."/>
            <person name="Ma J."/>
        </authorList>
    </citation>
    <scope>NUCLEOTIDE SEQUENCE [LARGE SCALE GENOMIC DNA]</scope>
    <source>
        <strain evidence="3">JCM 4350</strain>
    </source>
</reference>
<dbReference type="SMART" id="SM00530">
    <property type="entry name" value="HTH_XRE"/>
    <property type="match status" value="1"/>
</dbReference>
<proteinExistence type="predicted"/>
<dbReference type="SUPFAM" id="SSF47413">
    <property type="entry name" value="lambda repressor-like DNA-binding domains"/>
    <property type="match status" value="1"/>
</dbReference>
<dbReference type="InterPro" id="IPR010982">
    <property type="entry name" value="Lambda_DNA-bd_dom_sf"/>
</dbReference>
<sequence length="200" mass="21815">MHPRKRQRKYASTMKLVGKLLARFRAEAGMTQVELALAAGVQEDTIASIEQGRRSLVPDLAETIDDLLDTKGALATAVDNMPEYDLIPLWAEHCLNMEHEALALSWYDNQVIPGLLQTKAYADAVFSNEIPAYSPEEIETQTVAYDWRKSSYSASEGGACVEIAAHPAAVHVRDSKDIEGPTFTVAPSAWSAFAAYAATA</sequence>